<protein>
    <recommendedName>
        <fullName evidence="3">Transcriptional regulator, AbiEi antitoxin, Type IV TA system</fullName>
    </recommendedName>
</protein>
<proteinExistence type="predicted"/>
<evidence type="ECO:0000313" key="1">
    <source>
        <dbReference type="EMBL" id="APO85286.1"/>
    </source>
</evidence>
<gene>
    <name evidence="1" type="ORF">BL240_01580</name>
</gene>
<reference evidence="1 2" key="1">
    <citation type="submission" date="2016-12" db="EMBL/GenBank/DDBJ databases">
        <title>Draft Genome Sequence of Mercury Resistant Pseudomonas DRA525.</title>
        <authorList>
            <person name="Drace K.M."/>
        </authorList>
    </citation>
    <scope>NUCLEOTIDE SEQUENCE [LARGE SCALE GENOMIC DNA]</scope>
    <source>
        <strain evidence="1 2">DRA525</strain>
    </source>
</reference>
<dbReference type="RefSeq" id="WP_075046883.1">
    <property type="nucleotide sequence ID" value="NZ_CP018743.1"/>
</dbReference>
<accession>A0A1L5PZ36</accession>
<sequence>MRDLQPLRRLHRGLQQLATAQRYLFTPADMRALLPDLSDSAYRTVLSRAANDSTLIRLCRGLYLYTPAKPNQGLVLYHAAARLRANNLNYISLESALSDAGVISQVPLNWLTLMSSGRTQTIRCGTFGTLEFIHTRRKATDLQGQVDYDERCRLWRAKPALALADMKRAKRSLDLIDWEIANELV</sequence>
<evidence type="ECO:0008006" key="3">
    <source>
        <dbReference type="Google" id="ProtNLM"/>
    </source>
</evidence>
<evidence type="ECO:0000313" key="2">
    <source>
        <dbReference type="Proteomes" id="UP000185146"/>
    </source>
</evidence>
<dbReference type="EMBL" id="CP018743">
    <property type="protein sequence ID" value="APO85286.1"/>
    <property type="molecule type" value="Genomic_DNA"/>
</dbReference>
<dbReference type="InterPro" id="IPR059220">
    <property type="entry name" value="AbiEi"/>
</dbReference>
<dbReference type="AlphaFoldDB" id="A0A1L5PZ36"/>
<name>A0A1L5PZ36_PSEPU</name>
<organism evidence="1 2">
    <name type="scientific">Pseudomonas putida</name>
    <name type="common">Arthrobacter siderocapsulatus</name>
    <dbReference type="NCBI Taxonomy" id="303"/>
    <lineage>
        <taxon>Bacteria</taxon>
        <taxon>Pseudomonadati</taxon>
        <taxon>Pseudomonadota</taxon>
        <taxon>Gammaproteobacteria</taxon>
        <taxon>Pseudomonadales</taxon>
        <taxon>Pseudomonadaceae</taxon>
        <taxon>Pseudomonas</taxon>
    </lineage>
</organism>
<dbReference type="NCBIfam" id="NF047376">
    <property type="entry name" value="TAA_AbiEi"/>
    <property type="match status" value="1"/>
</dbReference>
<dbReference type="Proteomes" id="UP000185146">
    <property type="component" value="Chromosome"/>
</dbReference>